<dbReference type="GO" id="GO:0005525">
    <property type="term" value="F:GTP binding"/>
    <property type="evidence" value="ECO:0007669"/>
    <property type="project" value="UniProtKB-KW"/>
</dbReference>
<evidence type="ECO:0000259" key="4">
    <source>
        <dbReference type="Pfam" id="PF04548"/>
    </source>
</evidence>
<dbReference type="Ensembl" id="ENSACIT00000012894.1">
    <property type="protein sequence ID" value="ENSACIP00000012543.1"/>
    <property type="gene ID" value="ENSACIG00000009796.1"/>
</dbReference>
<dbReference type="PANTHER" id="PTHR10903">
    <property type="entry name" value="GTPASE, IMAP FAMILY MEMBER-RELATED"/>
    <property type="match status" value="1"/>
</dbReference>
<dbReference type="Pfam" id="PF04548">
    <property type="entry name" value="AIG1"/>
    <property type="match status" value="1"/>
</dbReference>
<dbReference type="PANTHER" id="PTHR10903:SF107">
    <property type="entry name" value="GTPASE IMAP FAMILY MEMBER 4-LIKE-RELATED"/>
    <property type="match status" value="1"/>
</dbReference>
<dbReference type="GeneTree" id="ENSGT00940000162556"/>
<evidence type="ECO:0000256" key="1">
    <source>
        <dbReference type="ARBA" id="ARBA00008535"/>
    </source>
</evidence>
<evidence type="ECO:0000256" key="3">
    <source>
        <dbReference type="ARBA" id="ARBA00023134"/>
    </source>
</evidence>
<evidence type="ECO:0000256" key="2">
    <source>
        <dbReference type="ARBA" id="ARBA00022741"/>
    </source>
</evidence>
<dbReference type="InterPro" id="IPR027417">
    <property type="entry name" value="P-loop_NTPase"/>
</dbReference>
<name>A0A3Q0RRZ6_AMPCI</name>
<dbReference type="InterPro" id="IPR045058">
    <property type="entry name" value="GIMA/IAN/Toc"/>
</dbReference>
<evidence type="ECO:0000313" key="6">
    <source>
        <dbReference type="Proteomes" id="UP000261340"/>
    </source>
</evidence>
<reference evidence="5" key="2">
    <citation type="submission" date="2025-09" db="UniProtKB">
        <authorList>
            <consortium name="Ensembl"/>
        </authorList>
    </citation>
    <scope>IDENTIFICATION</scope>
</reference>
<dbReference type="AlphaFoldDB" id="A0A3Q0RRZ6"/>
<feature type="domain" description="AIG1-type G" evidence="4">
    <location>
        <begin position="33"/>
        <end position="168"/>
    </location>
</feature>
<accession>A0A3Q0RRZ6</accession>
<protein>
    <recommendedName>
        <fullName evidence="4">AIG1-type G domain-containing protein</fullName>
    </recommendedName>
</protein>
<sequence>NIKGFNHKATAPPLTHLCEFVCACSTSGDRSSMCVKRQAILDDGRKVVLVSTPERWIYYSVQDPGLVNVNMAACMDMCPPGPHVFLMVIPISSHRGREWTVEGPLELLNGTLWKNTIVIFTRYERLRGVSVESYIAKYEFLKTLLEKCMYRYHLLDTSTWGGDDHAQVDTNFSFFLQKESANPAQRLEAGWISLWLRAGGAAVGAAAGAFVASSRVATGMNARSAGGAAAGALLGSLLVQQIRALKELSQLT</sequence>
<evidence type="ECO:0000313" key="5">
    <source>
        <dbReference type="Ensembl" id="ENSACIP00000012543.1"/>
    </source>
</evidence>
<comment type="similarity">
    <text evidence="1">Belongs to the TRAFAC class TrmE-Era-EngA-EngB-Septin-like GTPase superfamily. AIG1/Toc34/Toc159-like paraseptin GTPase family. IAN subfamily.</text>
</comment>
<keyword evidence="3" id="KW-0342">GTP-binding</keyword>
<proteinExistence type="inferred from homology"/>
<reference evidence="5" key="1">
    <citation type="submission" date="2025-08" db="UniProtKB">
        <authorList>
            <consortium name="Ensembl"/>
        </authorList>
    </citation>
    <scope>IDENTIFICATION</scope>
</reference>
<keyword evidence="6" id="KW-1185">Reference proteome</keyword>
<organism evidence="5 6">
    <name type="scientific">Amphilophus citrinellus</name>
    <name type="common">Midas cichlid</name>
    <name type="synonym">Cichlasoma citrinellum</name>
    <dbReference type="NCBI Taxonomy" id="61819"/>
    <lineage>
        <taxon>Eukaryota</taxon>
        <taxon>Metazoa</taxon>
        <taxon>Chordata</taxon>
        <taxon>Craniata</taxon>
        <taxon>Vertebrata</taxon>
        <taxon>Euteleostomi</taxon>
        <taxon>Actinopterygii</taxon>
        <taxon>Neopterygii</taxon>
        <taxon>Teleostei</taxon>
        <taxon>Neoteleostei</taxon>
        <taxon>Acanthomorphata</taxon>
        <taxon>Ovalentaria</taxon>
        <taxon>Cichlomorphae</taxon>
        <taxon>Cichliformes</taxon>
        <taxon>Cichlidae</taxon>
        <taxon>New World cichlids</taxon>
        <taxon>Cichlasomatinae</taxon>
        <taxon>Heroini</taxon>
        <taxon>Amphilophus</taxon>
    </lineage>
</organism>
<dbReference type="InterPro" id="IPR006703">
    <property type="entry name" value="G_AIG1"/>
</dbReference>
<dbReference type="Proteomes" id="UP000261340">
    <property type="component" value="Unplaced"/>
</dbReference>
<dbReference type="Gene3D" id="3.40.50.300">
    <property type="entry name" value="P-loop containing nucleotide triphosphate hydrolases"/>
    <property type="match status" value="1"/>
</dbReference>
<keyword evidence="2" id="KW-0547">Nucleotide-binding</keyword>